<evidence type="ECO:0000256" key="1">
    <source>
        <dbReference type="SAM" id="MobiDB-lite"/>
    </source>
</evidence>
<dbReference type="EMBL" id="CP005286">
    <property type="protein sequence ID" value="AJE33939.1"/>
    <property type="molecule type" value="Genomic_DNA"/>
</dbReference>
<dbReference type="AlphaFoldDB" id="A0A0B5DDY7"/>
<dbReference type="CDD" id="cd07067">
    <property type="entry name" value="HP_PGM_like"/>
    <property type="match status" value="1"/>
</dbReference>
<evidence type="ECO:0000313" key="2">
    <source>
        <dbReference type="EMBL" id="AJE33939.1"/>
    </source>
</evidence>
<dbReference type="SUPFAM" id="SSF53254">
    <property type="entry name" value="Phosphoglycerate mutase-like"/>
    <property type="match status" value="1"/>
</dbReference>
<name>A0A0B5DDY7_9CORY</name>
<dbReference type="STRING" id="1223515.B842_10450"/>
<accession>A0A0B5DDY7</accession>
<proteinExistence type="predicted"/>
<dbReference type="PANTHER" id="PTHR47623">
    <property type="entry name" value="OS09G0287300 PROTEIN"/>
    <property type="match status" value="1"/>
</dbReference>
<dbReference type="Gene3D" id="3.40.50.1240">
    <property type="entry name" value="Phosphoglycerate mutase-like"/>
    <property type="match status" value="1"/>
</dbReference>
<dbReference type="InterPro" id="IPR013078">
    <property type="entry name" value="His_Pase_superF_clade-1"/>
</dbReference>
<dbReference type="KEGG" id="chm:B842_10450"/>
<feature type="region of interest" description="Disordered" evidence="1">
    <location>
        <begin position="13"/>
        <end position="33"/>
    </location>
</feature>
<reference evidence="2 3" key="1">
    <citation type="submission" date="2013-04" db="EMBL/GenBank/DDBJ databases">
        <title>Complete genome sequence of Corynebacterium humireducens DSM 45392(T), isolated from a wastewater-fed microbial fuel cell.</title>
        <authorList>
            <person name="Ruckert C."/>
            <person name="Albersmeier A."/>
            <person name="Kalinowski J."/>
        </authorList>
    </citation>
    <scope>NUCLEOTIDE SEQUENCE [LARGE SCALE GENOMIC DNA]</scope>
    <source>
        <strain evidence="3">MFC-5</strain>
    </source>
</reference>
<dbReference type="RefSeq" id="WP_040086597.1">
    <property type="nucleotide sequence ID" value="NZ_BCSU01000005.1"/>
</dbReference>
<feature type="compositionally biased region" description="Basic and acidic residues" evidence="1">
    <location>
        <begin position="14"/>
        <end position="24"/>
    </location>
</feature>
<dbReference type="InterPro" id="IPR029033">
    <property type="entry name" value="His_PPase_superfam"/>
</dbReference>
<dbReference type="Proteomes" id="UP000031524">
    <property type="component" value="Chromosome"/>
</dbReference>
<protein>
    <recommendedName>
        <fullName evidence="4">Phosphohistidine phosphatase</fullName>
    </recommendedName>
</protein>
<gene>
    <name evidence="2" type="ORF">B842_10450</name>
</gene>
<evidence type="ECO:0000313" key="3">
    <source>
        <dbReference type="Proteomes" id="UP000031524"/>
    </source>
</evidence>
<dbReference type="HOGENOM" id="CLU_084603_2_1_11"/>
<dbReference type="PANTHER" id="PTHR47623:SF1">
    <property type="entry name" value="OS09G0287300 PROTEIN"/>
    <property type="match status" value="1"/>
</dbReference>
<dbReference type="Pfam" id="PF00300">
    <property type="entry name" value="His_Phos_1"/>
    <property type="match status" value="1"/>
</dbReference>
<evidence type="ECO:0008006" key="4">
    <source>
        <dbReference type="Google" id="ProtNLM"/>
    </source>
</evidence>
<sequence length="168" mass="18375">MTHRLVIMRHAKSSWKEPLPDHQRPLNKRGRRDGRAAGEWLAAHVGTVDRVLSSTSTRTRLTWERVEAGGGSAAQVTFHDALYGGSTEDFLRLLHTLPESVGTALVLAHWPGVEEAVRELAPRDDNPGWTGIDTKFPTSAIALLDVPGTWADLTPGGARLLDYVVPRG</sequence>
<organism evidence="2 3">
    <name type="scientific">Corynebacterium humireducens NBRC 106098 = DSM 45392</name>
    <dbReference type="NCBI Taxonomy" id="1223515"/>
    <lineage>
        <taxon>Bacteria</taxon>
        <taxon>Bacillati</taxon>
        <taxon>Actinomycetota</taxon>
        <taxon>Actinomycetes</taxon>
        <taxon>Mycobacteriales</taxon>
        <taxon>Corynebacteriaceae</taxon>
        <taxon>Corynebacterium</taxon>
    </lineage>
</organism>
<keyword evidence="3" id="KW-1185">Reference proteome</keyword>
<dbReference type="OrthoDB" id="9810154at2"/>